<organism evidence="1 2">
    <name type="scientific">Shewanella polaris</name>
    <dbReference type="NCBI Taxonomy" id="2588449"/>
    <lineage>
        <taxon>Bacteria</taxon>
        <taxon>Pseudomonadati</taxon>
        <taxon>Pseudomonadota</taxon>
        <taxon>Gammaproteobacteria</taxon>
        <taxon>Alteromonadales</taxon>
        <taxon>Shewanellaceae</taxon>
        <taxon>Shewanella</taxon>
    </lineage>
</organism>
<keyword evidence="2" id="KW-1185">Reference proteome</keyword>
<gene>
    <name evidence="1" type="ORF">FH971_13930</name>
</gene>
<accession>A0A4Y5YGM8</accession>
<sequence length="126" mass="14835">MSDTSLHNDYLRSLLIKHLNELKQLEDNKELILSFSNGICTLVKENGSVVQLLKSIFVHKIKREHDPFCDHSGGMLDYYQETIFFRISHKNHIDVGLYSEIEDMRILRNDYQWFSLQAIINFDSNT</sequence>
<dbReference type="AlphaFoldDB" id="A0A4Y5YGM8"/>
<evidence type="ECO:0000313" key="1">
    <source>
        <dbReference type="EMBL" id="QDE31960.1"/>
    </source>
</evidence>
<dbReference type="KEGG" id="spol:FH971_13930"/>
<dbReference type="RefSeq" id="WP_140234710.1">
    <property type="nucleotide sequence ID" value="NZ_CP041036.1"/>
</dbReference>
<reference evidence="1 2" key="1">
    <citation type="submission" date="2019-06" db="EMBL/GenBank/DDBJ databases">
        <title>The genome of Shewanella sp. SM1901.</title>
        <authorList>
            <person name="Cha Q."/>
        </authorList>
    </citation>
    <scope>NUCLEOTIDE SEQUENCE [LARGE SCALE GENOMIC DNA]</scope>
    <source>
        <strain evidence="1 2">SM1901</strain>
    </source>
</reference>
<proteinExistence type="predicted"/>
<name>A0A4Y5YGM8_9GAMM</name>
<protein>
    <submittedName>
        <fullName evidence="1">Uncharacterized protein</fullName>
    </submittedName>
</protein>
<evidence type="ECO:0000313" key="2">
    <source>
        <dbReference type="Proteomes" id="UP000319809"/>
    </source>
</evidence>
<dbReference type="EMBL" id="CP041036">
    <property type="protein sequence ID" value="QDE31960.1"/>
    <property type="molecule type" value="Genomic_DNA"/>
</dbReference>
<dbReference type="Proteomes" id="UP000319809">
    <property type="component" value="Chromosome"/>
</dbReference>